<dbReference type="InterPro" id="IPR023213">
    <property type="entry name" value="CAT-like_dom_sf"/>
</dbReference>
<sequence>MRTILFYPNNGYSSLTAEEKATLLKESLSQSLALYYPFAGRLPMPESPYADCNDEGVLFLEARTGHVPKYELG</sequence>
<gene>
    <name evidence="4" type="ORF">HanXRQr2_Chr12g0547481</name>
</gene>
<reference evidence="4" key="2">
    <citation type="submission" date="2020-06" db="EMBL/GenBank/DDBJ databases">
        <title>Helianthus annuus Genome sequencing and assembly Release 2.</title>
        <authorList>
            <person name="Gouzy J."/>
            <person name="Langlade N."/>
            <person name="Munos S."/>
        </authorList>
    </citation>
    <scope>NUCLEOTIDE SEQUENCE</scope>
    <source>
        <tissue evidence="4">Leaves</tissue>
    </source>
</reference>
<proteinExistence type="inferred from homology"/>
<evidence type="ECO:0000313" key="4">
    <source>
        <dbReference type="EMBL" id="KAF5778440.1"/>
    </source>
</evidence>
<reference evidence="4" key="1">
    <citation type="journal article" date="2017" name="Nature">
        <title>The sunflower genome provides insights into oil metabolism, flowering and Asterid evolution.</title>
        <authorList>
            <person name="Badouin H."/>
            <person name="Gouzy J."/>
            <person name="Grassa C.J."/>
            <person name="Murat F."/>
            <person name="Staton S.E."/>
            <person name="Cottret L."/>
            <person name="Lelandais-Briere C."/>
            <person name="Owens G.L."/>
            <person name="Carrere S."/>
            <person name="Mayjonade B."/>
            <person name="Legrand L."/>
            <person name="Gill N."/>
            <person name="Kane N.C."/>
            <person name="Bowers J.E."/>
            <person name="Hubner S."/>
            <person name="Bellec A."/>
            <person name="Berard A."/>
            <person name="Berges H."/>
            <person name="Blanchet N."/>
            <person name="Boniface M.C."/>
            <person name="Brunel D."/>
            <person name="Catrice O."/>
            <person name="Chaidir N."/>
            <person name="Claudel C."/>
            <person name="Donnadieu C."/>
            <person name="Faraut T."/>
            <person name="Fievet G."/>
            <person name="Helmstetter N."/>
            <person name="King M."/>
            <person name="Knapp S.J."/>
            <person name="Lai Z."/>
            <person name="Le Paslier M.C."/>
            <person name="Lippi Y."/>
            <person name="Lorenzon L."/>
            <person name="Mandel J.R."/>
            <person name="Marage G."/>
            <person name="Marchand G."/>
            <person name="Marquand E."/>
            <person name="Bret-Mestries E."/>
            <person name="Morien E."/>
            <person name="Nambeesan S."/>
            <person name="Nguyen T."/>
            <person name="Pegot-Espagnet P."/>
            <person name="Pouilly N."/>
            <person name="Raftis F."/>
            <person name="Sallet E."/>
            <person name="Schiex T."/>
            <person name="Thomas J."/>
            <person name="Vandecasteele C."/>
            <person name="Vares D."/>
            <person name="Vear F."/>
            <person name="Vautrin S."/>
            <person name="Crespi M."/>
            <person name="Mangin B."/>
            <person name="Burke J.M."/>
            <person name="Salse J."/>
            <person name="Munos S."/>
            <person name="Vincourt P."/>
            <person name="Rieseberg L.H."/>
            <person name="Langlade N.B."/>
        </authorList>
    </citation>
    <scope>NUCLEOTIDE SEQUENCE</scope>
    <source>
        <tissue evidence="4">Leaves</tissue>
    </source>
</reference>
<dbReference type="Proteomes" id="UP000215914">
    <property type="component" value="Unassembled WGS sequence"/>
</dbReference>
<keyword evidence="3 4" id="KW-0012">Acyltransferase</keyword>
<dbReference type="Gene3D" id="3.30.559.10">
    <property type="entry name" value="Chloramphenicol acetyltransferase-like domain"/>
    <property type="match status" value="1"/>
</dbReference>
<comment type="caution">
    <text evidence="4">The sequence shown here is derived from an EMBL/GenBank/DDBJ whole genome shotgun (WGS) entry which is preliminary data.</text>
</comment>
<dbReference type="EMBL" id="MNCJ02000327">
    <property type="protein sequence ID" value="KAF5778440.1"/>
    <property type="molecule type" value="Genomic_DNA"/>
</dbReference>
<dbReference type="Gramene" id="mRNA:HanXRQr2_Chr12g0547481">
    <property type="protein sequence ID" value="CDS:HanXRQr2_Chr12g0547481.1"/>
    <property type="gene ID" value="HanXRQr2_Chr12g0547481"/>
</dbReference>
<keyword evidence="2 4" id="KW-0808">Transferase</keyword>
<evidence type="ECO:0000256" key="3">
    <source>
        <dbReference type="ARBA" id="ARBA00023315"/>
    </source>
</evidence>
<dbReference type="PANTHER" id="PTHR31623">
    <property type="entry name" value="F21J9.9"/>
    <property type="match status" value="1"/>
</dbReference>
<evidence type="ECO:0000313" key="5">
    <source>
        <dbReference type="Proteomes" id="UP000215914"/>
    </source>
</evidence>
<comment type="similarity">
    <text evidence="1">Belongs to the plant acyltransferase family.</text>
</comment>
<evidence type="ECO:0000256" key="2">
    <source>
        <dbReference type="ARBA" id="ARBA00022679"/>
    </source>
</evidence>
<dbReference type="EC" id="2.3.1.160" evidence="4"/>
<keyword evidence="5" id="KW-1185">Reference proteome</keyword>
<dbReference type="GO" id="GO:0050636">
    <property type="term" value="F:vinorine synthase activity"/>
    <property type="evidence" value="ECO:0007669"/>
    <property type="project" value="UniProtKB-EC"/>
</dbReference>
<dbReference type="PANTHER" id="PTHR31623:SF86">
    <property type="entry name" value="DEACETYLVINDOLINE O-ACETYLTRANSFERASE"/>
    <property type="match status" value="1"/>
</dbReference>
<evidence type="ECO:0000256" key="1">
    <source>
        <dbReference type="ARBA" id="ARBA00009861"/>
    </source>
</evidence>
<dbReference type="Pfam" id="PF02458">
    <property type="entry name" value="Transferase"/>
    <property type="match status" value="1"/>
</dbReference>
<dbReference type="AlphaFoldDB" id="A0A9K3HHG6"/>
<protein>
    <submittedName>
        <fullName evidence="4">Vinorine synthase</fullName>
        <ecNumber evidence="4">2.3.1.160</ecNumber>
    </submittedName>
</protein>
<name>A0A9K3HHG6_HELAN</name>
<accession>A0A9K3HHG6</accession>
<organism evidence="4 5">
    <name type="scientific">Helianthus annuus</name>
    <name type="common">Common sunflower</name>
    <dbReference type="NCBI Taxonomy" id="4232"/>
    <lineage>
        <taxon>Eukaryota</taxon>
        <taxon>Viridiplantae</taxon>
        <taxon>Streptophyta</taxon>
        <taxon>Embryophyta</taxon>
        <taxon>Tracheophyta</taxon>
        <taxon>Spermatophyta</taxon>
        <taxon>Magnoliopsida</taxon>
        <taxon>eudicotyledons</taxon>
        <taxon>Gunneridae</taxon>
        <taxon>Pentapetalae</taxon>
        <taxon>asterids</taxon>
        <taxon>campanulids</taxon>
        <taxon>Asterales</taxon>
        <taxon>Asteraceae</taxon>
        <taxon>Asteroideae</taxon>
        <taxon>Heliantheae alliance</taxon>
        <taxon>Heliantheae</taxon>
        <taxon>Helianthus</taxon>
    </lineage>
</organism>